<dbReference type="FunFam" id="2.130.10.10:FF:000064">
    <property type="entry name" value="Cleavage stimulation factor subunit 1"/>
    <property type="match status" value="1"/>
</dbReference>
<dbReference type="FunFam" id="2.130.10.10:FF:000089">
    <property type="entry name" value="Cleavage stimulation factor subunit 1"/>
    <property type="match status" value="1"/>
</dbReference>
<dbReference type="InterPro" id="IPR019775">
    <property type="entry name" value="WD40_repeat_CS"/>
</dbReference>
<dbReference type="CDD" id="cd00200">
    <property type="entry name" value="WD40"/>
    <property type="match status" value="1"/>
</dbReference>
<dbReference type="InterPro" id="IPR036322">
    <property type="entry name" value="WD40_repeat_dom_sf"/>
</dbReference>
<dbReference type="InterPro" id="IPR015943">
    <property type="entry name" value="WD40/YVTN_repeat-like_dom_sf"/>
</dbReference>
<dbReference type="PANTHER" id="PTHR44133">
    <property type="entry name" value="CLEAVAGE STIMULATION FACTOR SUBUNIT 1"/>
    <property type="match status" value="1"/>
</dbReference>
<dbReference type="InterPro" id="IPR038184">
    <property type="entry name" value="CSTF1_dimer_sf"/>
</dbReference>
<feature type="repeat" description="WD" evidence="10">
    <location>
        <begin position="279"/>
        <end position="320"/>
    </location>
</feature>
<evidence type="ECO:0000256" key="1">
    <source>
        <dbReference type="ARBA" id="ARBA00004123"/>
    </source>
</evidence>
<sequence>MSNRHISPACDRRQFPWAMNNMGSPTNESWPVRLPFLEADLRLQSMCGGSMPPPVRRSLPRPRQLPPPARLPLPAQPLIDAVGPPPAAILSGERPRLKDGLTVGRQTLHTMYRPKVSLKDRQQLYKLIISQLLYDGYINIANGLINEVKPQSVCAPSEQLLHLIKLGMENDDSAVQYAIGRSDTVAPGTGIDLEFDADVQTMSPEASEYETCYVTSHKGPCRVATYSRDGQLIATGSADASIKILDTERMLAKSAMPIEVMMNETAQQNMENHPVIRTLYDHVDEVTCLAFHPTEQILASGSRDYTLKLFDYSKPSAKRAFKYIQEAEMLRSISFHPSGDFILVGTQHPTLRLYDVNTFQCFVSCNPQDQHTDAICSVNYNASANMYVTGSKDGCIKLWDGVSNRCITTFEKAHDGAEVCSAIFSKNSKYILSSGKDSVAKLWEISTGRTLVKYTGIWTLERKASTSFSWGAGLSGRQVHRTQAVFNHTEDYVLLPDERTISLCCWDSRTAERRNLLSLGHNSIVRCIVHSPTNPGFMTCSDDYRARFWYRRSTTD</sequence>
<dbReference type="Gene3D" id="1.20.960.50">
    <property type="entry name" value="Cleavage stimulation factor subunit 1, dimerisation domain"/>
    <property type="match status" value="1"/>
</dbReference>
<dbReference type="Pfam" id="PF00400">
    <property type="entry name" value="WD40"/>
    <property type="match status" value="5"/>
</dbReference>
<keyword evidence="4" id="KW-0677">Repeat</keyword>
<dbReference type="KEGG" id="emc:129331152"/>
<dbReference type="SMART" id="SM00320">
    <property type="entry name" value="WD40"/>
    <property type="match status" value="6"/>
</dbReference>
<evidence type="ECO:0000256" key="2">
    <source>
        <dbReference type="ARBA" id="ARBA00022574"/>
    </source>
</evidence>
<dbReference type="Proteomes" id="UP001190640">
    <property type="component" value="Chromosome 5"/>
</dbReference>
<evidence type="ECO:0000256" key="3">
    <source>
        <dbReference type="ARBA" id="ARBA00022664"/>
    </source>
</evidence>
<dbReference type="GO" id="GO:0003723">
    <property type="term" value="F:RNA binding"/>
    <property type="evidence" value="ECO:0007669"/>
    <property type="project" value="TreeGrafter"/>
</dbReference>
<dbReference type="PROSITE" id="PS50082">
    <property type="entry name" value="WD_REPEATS_2"/>
    <property type="match status" value="4"/>
</dbReference>
<dbReference type="PROSITE" id="PS00678">
    <property type="entry name" value="WD_REPEATS_1"/>
    <property type="match status" value="1"/>
</dbReference>
<reference evidence="13" key="1">
    <citation type="submission" date="2025-08" db="UniProtKB">
        <authorList>
            <consortium name="RefSeq"/>
        </authorList>
    </citation>
    <scope>IDENTIFICATION</scope>
    <source>
        <tissue evidence="13">Blood</tissue>
    </source>
</reference>
<dbReference type="GO" id="GO:0005848">
    <property type="term" value="C:mRNA cleavage stimulating factor complex"/>
    <property type="evidence" value="ECO:0007669"/>
    <property type="project" value="InterPro"/>
</dbReference>
<comment type="function">
    <text evidence="7">One of the multiple factors required for polyadenylation and 3'-end cleavage of mammalian pre-mRNAs. May be responsible for the interaction of CSTF with other factors to form a stable complex on the pre-mRNA.</text>
</comment>
<name>A0AA97L080_EUBMA</name>
<dbReference type="RefSeq" id="XP_054837514.1">
    <property type="nucleotide sequence ID" value="XM_054981539.1"/>
</dbReference>
<dbReference type="InterPro" id="IPR044633">
    <property type="entry name" value="CstF1-like"/>
</dbReference>
<organism evidence="12 13">
    <name type="scientific">Eublepharis macularius</name>
    <name type="common">Leopard gecko</name>
    <name type="synonym">Cyrtodactylus macularius</name>
    <dbReference type="NCBI Taxonomy" id="481883"/>
    <lineage>
        <taxon>Eukaryota</taxon>
        <taxon>Metazoa</taxon>
        <taxon>Chordata</taxon>
        <taxon>Craniata</taxon>
        <taxon>Vertebrata</taxon>
        <taxon>Euteleostomi</taxon>
        <taxon>Lepidosauria</taxon>
        <taxon>Squamata</taxon>
        <taxon>Bifurcata</taxon>
        <taxon>Gekkota</taxon>
        <taxon>Eublepharidae</taxon>
        <taxon>Eublepharinae</taxon>
        <taxon>Eublepharis</taxon>
    </lineage>
</organism>
<dbReference type="AlphaFoldDB" id="A0AA97L080"/>
<evidence type="ECO:0000256" key="6">
    <source>
        <dbReference type="ARBA" id="ARBA00029851"/>
    </source>
</evidence>
<protein>
    <recommendedName>
        <fullName evidence="9">Cleavage stimulation factor subunit 1</fullName>
    </recommendedName>
    <alternativeName>
        <fullName evidence="6">Cleavage stimulation factor 50 kDa subunit</fullName>
    </alternativeName>
</protein>
<evidence type="ECO:0000256" key="10">
    <source>
        <dbReference type="PROSITE-ProRule" id="PRU00221"/>
    </source>
</evidence>
<dbReference type="GeneID" id="129331152"/>
<dbReference type="CTD" id="1477"/>
<feature type="repeat" description="WD" evidence="10">
    <location>
        <begin position="368"/>
        <end position="409"/>
    </location>
</feature>
<keyword evidence="5" id="KW-0539">Nucleus</keyword>
<gene>
    <name evidence="13" type="primary">CSTF1</name>
</gene>
<accession>A0AA97L080</accession>
<evidence type="ECO:0000259" key="11">
    <source>
        <dbReference type="Pfam" id="PF16699"/>
    </source>
</evidence>
<dbReference type="PROSITE" id="PS50294">
    <property type="entry name" value="WD_REPEATS_REGION"/>
    <property type="match status" value="2"/>
</dbReference>
<evidence type="ECO:0000256" key="7">
    <source>
        <dbReference type="ARBA" id="ARBA00058408"/>
    </source>
</evidence>
<dbReference type="Gene3D" id="2.130.10.10">
    <property type="entry name" value="YVTN repeat-like/Quinoprotein amine dehydrogenase"/>
    <property type="match status" value="2"/>
</dbReference>
<evidence type="ECO:0000256" key="4">
    <source>
        <dbReference type="ARBA" id="ARBA00022737"/>
    </source>
</evidence>
<dbReference type="InterPro" id="IPR032028">
    <property type="entry name" value="CSTF1_dimer"/>
</dbReference>
<dbReference type="GO" id="GO:0031124">
    <property type="term" value="P:mRNA 3'-end processing"/>
    <property type="evidence" value="ECO:0007669"/>
    <property type="project" value="InterPro"/>
</dbReference>
<dbReference type="FunFam" id="1.20.960.50:FF:000001">
    <property type="entry name" value="Cleavage stimulation factor subunit 1"/>
    <property type="match status" value="1"/>
</dbReference>
<dbReference type="PANTHER" id="PTHR44133:SF2">
    <property type="entry name" value="CLEAVAGE STIMULATION FACTOR SUBUNIT 1"/>
    <property type="match status" value="1"/>
</dbReference>
<comment type="subcellular location">
    <subcellularLocation>
        <location evidence="1">Nucleus</location>
    </subcellularLocation>
</comment>
<dbReference type="SUPFAM" id="SSF50978">
    <property type="entry name" value="WD40 repeat-like"/>
    <property type="match status" value="1"/>
</dbReference>
<evidence type="ECO:0000256" key="9">
    <source>
        <dbReference type="ARBA" id="ARBA00074323"/>
    </source>
</evidence>
<feature type="domain" description="Cleavage stimulation factor subunit 1 dimerisation" evidence="11">
    <location>
        <begin position="118"/>
        <end position="170"/>
    </location>
</feature>
<dbReference type="Pfam" id="PF16699">
    <property type="entry name" value="CSTF1_dimer"/>
    <property type="match status" value="1"/>
</dbReference>
<evidence type="ECO:0000256" key="8">
    <source>
        <dbReference type="ARBA" id="ARBA00066148"/>
    </source>
</evidence>
<feature type="repeat" description="WD" evidence="10">
    <location>
        <begin position="214"/>
        <end position="248"/>
    </location>
</feature>
<dbReference type="InterPro" id="IPR001680">
    <property type="entry name" value="WD40_rpt"/>
</dbReference>
<evidence type="ECO:0000313" key="12">
    <source>
        <dbReference type="Proteomes" id="UP001190640"/>
    </source>
</evidence>
<comment type="subunit">
    <text evidence="8">Homodimer. The CSTF complex is composed of CSTF1 (50 kDa subunit), CSTF2 (64 kDa subunit) and CSTF3 (77 kDa subunit). Interacts (via repeats WD) directly with CSTF3. Interacts (via repeat WD6) with BARD1. Interacts with ERCC6.</text>
</comment>
<keyword evidence="3" id="KW-0507">mRNA processing</keyword>
<keyword evidence="2 10" id="KW-0853">WD repeat</keyword>
<proteinExistence type="predicted"/>
<evidence type="ECO:0000256" key="5">
    <source>
        <dbReference type="ARBA" id="ARBA00023242"/>
    </source>
</evidence>
<evidence type="ECO:0000313" key="13">
    <source>
        <dbReference type="RefSeq" id="XP_054837514.1"/>
    </source>
</evidence>
<feature type="repeat" description="WD" evidence="10">
    <location>
        <begin position="419"/>
        <end position="453"/>
    </location>
</feature>
<keyword evidence="12" id="KW-1185">Reference proteome</keyword>